<organism evidence="2 3">
    <name type="scientific">Candidatus Eisenbergiella merdigallinarum</name>
    <dbReference type="NCBI Taxonomy" id="2838552"/>
    <lineage>
        <taxon>Bacteria</taxon>
        <taxon>Bacillati</taxon>
        <taxon>Bacillota</taxon>
        <taxon>Clostridia</taxon>
        <taxon>Lachnospirales</taxon>
        <taxon>Lachnospiraceae</taxon>
        <taxon>Eisenbergiella</taxon>
    </lineage>
</organism>
<feature type="transmembrane region" description="Helical" evidence="1">
    <location>
        <begin position="101"/>
        <end position="119"/>
    </location>
</feature>
<feature type="transmembrane region" description="Helical" evidence="1">
    <location>
        <begin position="191"/>
        <end position="210"/>
    </location>
</feature>
<sequence length="247" mass="27386">MNGSAERKEPDASGFLMCERNWIYDTLIAVAGFFGAYTYLLRGNVFCNAQTGNVVLMGMALGAGKWREAVYYLIPISAYLLGAFFSELLPNPVKRRMPLRWDTLLIGIEMLAVIALGFVPESAPVQISQVTINFIASMQYNTFRQAEGVPMATTFATNHIRQIGIGLAKEVRHFGTGKKEHRKKLDRHFKMLLFFVAGAVAGTVFCNFLLGRAIWITLIPFGAVLAALLYADLVTERGMTERKPAGH</sequence>
<evidence type="ECO:0000313" key="3">
    <source>
        <dbReference type="Proteomes" id="UP000886883"/>
    </source>
</evidence>
<dbReference type="AlphaFoldDB" id="A0A9D2SDD0"/>
<gene>
    <name evidence="2" type="ORF">H9763_05195</name>
</gene>
<name>A0A9D2SDD0_9FIRM</name>
<dbReference type="EMBL" id="DWXE01000017">
    <property type="protein sequence ID" value="HJB90848.1"/>
    <property type="molecule type" value="Genomic_DNA"/>
</dbReference>
<keyword evidence="1" id="KW-1133">Transmembrane helix</keyword>
<keyword evidence="1" id="KW-0812">Transmembrane</keyword>
<dbReference type="PANTHER" id="PTHR37314:SF4">
    <property type="entry name" value="UPF0700 TRANSMEMBRANE PROTEIN YOAK"/>
    <property type="match status" value="1"/>
</dbReference>
<feature type="transmembrane region" description="Helical" evidence="1">
    <location>
        <begin position="216"/>
        <end position="234"/>
    </location>
</feature>
<evidence type="ECO:0000256" key="1">
    <source>
        <dbReference type="SAM" id="Phobius"/>
    </source>
</evidence>
<proteinExistence type="predicted"/>
<dbReference type="InterPro" id="IPR010699">
    <property type="entry name" value="DUF1275"/>
</dbReference>
<dbReference type="Pfam" id="PF06912">
    <property type="entry name" value="DUF1275"/>
    <property type="match status" value="1"/>
</dbReference>
<protein>
    <submittedName>
        <fullName evidence="2">DUF1275 domain-containing protein</fullName>
    </submittedName>
</protein>
<accession>A0A9D2SDD0</accession>
<dbReference type="Proteomes" id="UP000886883">
    <property type="component" value="Unassembled WGS sequence"/>
</dbReference>
<feature type="transmembrane region" description="Helical" evidence="1">
    <location>
        <begin position="69"/>
        <end position="89"/>
    </location>
</feature>
<keyword evidence="1" id="KW-0472">Membrane</keyword>
<feature type="transmembrane region" description="Helical" evidence="1">
    <location>
        <begin position="21"/>
        <end position="40"/>
    </location>
</feature>
<reference evidence="2" key="2">
    <citation type="submission" date="2021-04" db="EMBL/GenBank/DDBJ databases">
        <authorList>
            <person name="Gilroy R."/>
        </authorList>
    </citation>
    <scope>NUCLEOTIDE SEQUENCE</scope>
    <source>
        <strain evidence="2">USAMLcec3-2134</strain>
    </source>
</reference>
<reference evidence="2" key="1">
    <citation type="journal article" date="2021" name="PeerJ">
        <title>Extensive microbial diversity within the chicken gut microbiome revealed by metagenomics and culture.</title>
        <authorList>
            <person name="Gilroy R."/>
            <person name="Ravi A."/>
            <person name="Getino M."/>
            <person name="Pursley I."/>
            <person name="Horton D.L."/>
            <person name="Alikhan N.F."/>
            <person name="Baker D."/>
            <person name="Gharbi K."/>
            <person name="Hall N."/>
            <person name="Watson M."/>
            <person name="Adriaenssens E.M."/>
            <person name="Foster-Nyarko E."/>
            <person name="Jarju S."/>
            <person name="Secka A."/>
            <person name="Antonio M."/>
            <person name="Oren A."/>
            <person name="Chaudhuri R.R."/>
            <person name="La Ragione R."/>
            <person name="Hildebrand F."/>
            <person name="Pallen M.J."/>
        </authorList>
    </citation>
    <scope>NUCLEOTIDE SEQUENCE</scope>
    <source>
        <strain evidence="2">USAMLcec3-2134</strain>
    </source>
</reference>
<dbReference type="PANTHER" id="PTHR37314">
    <property type="entry name" value="SLR0142 PROTEIN"/>
    <property type="match status" value="1"/>
</dbReference>
<comment type="caution">
    <text evidence="2">The sequence shown here is derived from an EMBL/GenBank/DDBJ whole genome shotgun (WGS) entry which is preliminary data.</text>
</comment>
<evidence type="ECO:0000313" key="2">
    <source>
        <dbReference type="EMBL" id="HJB90848.1"/>
    </source>
</evidence>